<name>A0A7X0RQD1_9BACL</name>
<dbReference type="EMBL" id="JACJVP010000023">
    <property type="protein sequence ID" value="MBB6671733.1"/>
    <property type="molecule type" value="Genomic_DNA"/>
</dbReference>
<keyword evidence="2" id="KW-1185">Reference proteome</keyword>
<sequence>MKKNKPLSFEALLQELQGKNASENDQQQVTLEALFPASFMTKHSSFDSFQAFLAKGNFAARSLDEVRNVAGELLDRHVKRETDFEDWQGMLDQANKDYAAR</sequence>
<protein>
    <submittedName>
        <fullName evidence="1">Uncharacterized protein</fullName>
    </submittedName>
</protein>
<reference evidence="1 2" key="1">
    <citation type="submission" date="2020-08" db="EMBL/GenBank/DDBJ databases">
        <title>Cohnella phylogeny.</title>
        <authorList>
            <person name="Dunlap C."/>
        </authorList>
    </citation>
    <scope>NUCLEOTIDE SEQUENCE [LARGE SCALE GENOMIC DNA]</scope>
    <source>
        <strain evidence="1 2">DSM 28246</strain>
    </source>
</reference>
<proteinExistence type="predicted"/>
<organism evidence="1 2">
    <name type="scientific">Cohnella nanjingensis</name>
    <dbReference type="NCBI Taxonomy" id="1387779"/>
    <lineage>
        <taxon>Bacteria</taxon>
        <taxon>Bacillati</taxon>
        <taxon>Bacillota</taxon>
        <taxon>Bacilli</taxon>
        <taxon>Bacillales</taxon>
        <taxon>Paenibacillaceae</taxon>
        <taxon>Cohnella</taxon>
    </lineage>
</organism>
<accession>A0A7X0RQD1</accession>
<gene>
    <name evidence="1" type="ORF">H7C19_13665</name>
</gene>
<comment type="caution">
    <text evidence="1">The sequence shown here is derived from an EMBL/GenBank/DDBJ whole genome shotgun (WGS) entry which is preliminary data.</text>
</comment>
<dbReference type="AlphaFoldDB" id="A0A7X0RQD1"/>
<dbReference type="Proteomes" id="UP000547209">
    <property type="component" value="Unassembled WGS sequence"/>
</dbReference>
<evidence type="ECO:0000313" key="2">
    <source>
        <dbReference type="Proteomes" id="UP000547209"/>
    </source>
</evidence>
<evidence type="ECO:0000313" key="1">
    <source>
        <dbReference type="EMBL" id="MBB6671733.1"/>
    </source>
</evidence>